<evidence type="ECO:0000256" key="1">
    <source>
        <dbReference type="SAM" id="MobiDB-lite"/>
    </source>
</evidence>
<name>A0A099EU38_9RHOB</name>
<keyword evidence="4" id="KW-1185">Reference proteome</keyword>
<evidence type="ECO:0000313" key="4">
    <source>
        <dbReference type="Proteomes" id="UP000029917"/>
    </source>
</evidence>
<reference evidence="3 4" key="1">
    <citation type="submission" date="2014-09" db="EMBL/GenBank/DDBJ databases">
        <authorList>
            <person name="McGinnis J.M."/>
            <person name="Wolfgang W.J."/>
        </authorList>
    </citation>
    <scope>NUCLEOTIDE SEQUENCE [LARGE SCALE GENOMIC DNA]</scope>
    <source>
        <strain evidence="3 4">HAMBI 3106</strain>
    </source>
</reference>
<feature type="compositionally biased region" description="Low complexity" evidence="1">
    <location>
        <begin position="44"/>
        <end position="62"/>
    </location>
</feature>
<gene>
    <name evidence="3" type="ORF">IC63_16075</name>
</gene>
<protein>
    <submittedName>
        <fullName evidence="3">Uncharacterized protein</fullName>
    </submittedName>
</protein>
<dbReference type="AlphaFoldDB" id="A0A099EU38"/>
<reference evidence="3 4" key="2">
    <citation type="submission" date="2014-10" db="EMBL/GenBank/DDBJ databases">
        <title>Paracoccus sanguinis sp. nov., isolated from clinical specimens of New York State patients.</title>
        <authorList>
            <person name="Mingle L.A."/>
            <person name="Cole J.A."/>
            <person name="Lapierre P."/>
            <person name="Musser K.A."/>
        </authorList>
    </citation>
    <scope>NUCLEOTIDE SEQUENCE [LARGE SCALE GENOMIC DNA]</scope>
    <source>
        <strain evidence="3 4">HAMBI 3106</strain>
    </source>
</reference>
<evidence type="ECO:0000256" key="2">
    <source>
        <dbReference type="SAM" id="Phobius"/>
    </source>
</evidence>
<accession>A0A099EU38</accession>
<feature type="transmembrane region" description="Helical" evidence="2">
    <location>
        <begin position="12"/>
        <end position="30"/>
    </location>
</feature>
<keyword evidence="2" id="KW-0812">Transmembrane</keyword>
<keyword evidence="2" id="KW-1133">Transmembrane helix</keyword>
<comment type="caution">
    <text evidence="3">The sequence shown here is derived from an EMBL/GenBank/DDBJ whole genome shotgun (WGS) entry which is preliminary data.</text>
</comment>
<dbReference type="STRING" id="690417.IC63_16075"/>
<proteinExistence type="predicted"/>
<evidence type="ECO:0000313" key="3">
    <source>
        <dbReference type="EMBL" id="KGJ01794.1"/>
    </source>
</evidence>
<dbReference type="RefSeq" id="WP_036722141.1">
    <property type="nucleotide sequence ID" value="NZ_CALUAY010000012.1"/>
</dbReference>
<keyword evidence="2" id="KW-0472">Membrane</keyword>
<organism evidence="3 4">
    <name type="scientific">Paracoccus sphaerophysae</name>
    <dbReference type="NCBI Taxonomy" id="690417"/>
    <lineage>
        <taxon>Bacteria</taxon>
        <taxon>Pseudomonadati</taxon>
        <taxon>Pseudomonadota</taxon>
        <taxon>Alphaproteobacteria</taxon>
        <taxon>Rhodobacterales</taxon>
        <taxon>Paracoccaceae</taxon>
        <taxon>Paracoccus</taxon>
    </lineage>
</organism>
<dbReference type="EMBL" id="JRKS01000089">
    <property type="protein sequence ID" value="KGJ01794.1"/>
    <property type="molecule type" value="Genomic_DNA"/>
</dbReference>
<feature type="region of interest" description="Disordered" evidence="1">
    <location>
        <begin position="33"/>
        <end position="71"/>
    </location>
</feature>
<dbReference type="Proteomes" id="UP000029917">
    <property type="component" value="Unassembled WGS sequence"/>
</dbReference>
<sequence>MAERNSGGLGPWPLVIGAALVIAAAVFFFTRGEVPAPTPLPDSPAATGTAGEPAGTTGVATPQPGAPAGTN</sequence>